<evidence type="ECO:0000256" key="2">
    <source>
        <dbReference type="ARBA" id="ARBA00023015"/>
    </source>
</evidence>
<dbReference type="InterPro" id="IPR058163">
    <property type="entry name" value="LysR-type_TF_proteobact-type"/>
</dbReference>
<evidence type="ECO:0000313" key="6">
    <source>
        <dbReference type="EMBL" id="QJE00234.1"/>
    </source>
</evidence>
<name>A0A7Z2ZSE9_9BURK</name>
<keyword evidence="2" id="KW-0805">Transcription regulation</keyword>
<dbReference type="InterPro" id="IPR036388">
    <property type="entry name" value="WH-like_DNA-bd_sf"/>
</dbReference>
<evidence type="ECO:0000256" key="3">
    <source>
        <dbReference type="ARBA" id="ARBA00023125"/>
    </source>
</evidence>
<proteinExistence type="inferred from homology"/>
<dbReference type="Pfam" id="PF00126">
    <property type="entry name" value="HTH_1"/>
    <property type="match status" value="1"/>
</dbReference>
<dbReference type="InterPro" id="IPR000847">
    <property type="entry name" value="LysR_HTH_N"/>
</dbReference>
<dbReference type="FunFam" id="3.40.190.290:FF:000001">
    <property type="entry name" value="Transcriptional regulator, LysR family"/>
    <property type="match status" value="1"/>
</dbReference>
<comment type="similarity">
    <text evidence="1">Belongs to the LysR transcriptional regulatory family.</text>
</comment>
<organism evidence="6 7">
    <name type="scientific">Massilia forsythiae</name>
    <dbReference type="NCBI Taxonomy" id="2728020"/>
    <lineage>
        <taxon>Bacteria</taxon>
        <taxon>Pseudomonadati</taxon>
        <taxon>Pseudomonadota</taxon>
        <taxon>Betaproteobacteria</taxon>
        <taxon>Burkholderiales</taxon>
        <taxon>Oxalobacteraceae</taxon>
        <taxon>Telluria group</taxon>
        <taxon>Massilia</taxon>
    </lineage>
</organism>
<dbReference type="AlphaFoldDB" id="A0A7Z2ZSE9"/>
<dbReference type="InterPro" id="IPR036390">
    <property type="entry name" value="WH_DNA-bd_sf"/>
</dbReference>
<dbReference type="GO" id="GO:0043565">
    <property type="term" value="F:sequence-specific DNA binding"/>
    <property type="evidence" value="ECO:0007669"/>
    <property type="project" value="TreeGrafter"/>
</dbReference>
<evidence type="ECO:0000259" key="5">
    <source>
        <dbReference type="PROSITE" id="PS50931"/>
    </source>
</evidence>
<gene>
    <name evidence="6" type="ORF">HH212_09525</name>
</gene>
<dbReference type="Proteomes" id="UP000502415">
    <property type="component" value="Chromosome"/>
</dbReference>
<dbReference type="Gene3D" id="3.40.190.290">
    <property type="match status" value="1"/>
</dbReference>
<dbReference type="SUPFAM" id="SSF53850">
    <property type="entry name" value="Periplasmic binding protein-like II"/>
    <property type="match status" value="1"/>
</dbReference>
<dbReference type="Pfam" id="PF03466">
    <property type="entry name" value="LysR_substrate"/>
    <property type="match status" value="1"/>
</dbReference>
<dbReference type="RefSeq" id="WP_170202266.1">
    <property type="nucleotide sequence ID" value="NZ_CP051685.1"/>
</dbReference>
<dbReference type="InterPro" id="IPR005119">
    <property type="entry name" value="LysR_subst-bd"/>
</dbReference>
<dbReference type="SUPFAM" id="SSF46785">
    <property type="entry name" value="Winged helix' DNA-binding domain"/>
    <property type="match status" value="1"/>
</dbReference>
<dbReference type="PROSITE" id="PS50931">
    <property type="entry name" value="HTH_LYSR"/>
    <property type="match status" value="1"/>
</dbReference>
<reference evidence="6 7" key="1">
    <citation type="submission" date="2020-04" db="EMBL/GenBank/DDBJ databases">
        <title>Genome sequencing of novel species.</title>
        <authorList>
            <person name="Heo J."/>
            <person name="Kim S.-J."/>
            <person name="Kim J.-S."/>
            <person name="Hong S.-B."/>
            <person name="Kwon S.-W."/>
        </authorList>
    </citation>
    <scope>NUCLEOTIDE SEQUENCE [LARGE SCALE GENOMIC DNA]</scope>
    <source>
        <strain evidence="6 7">GN2-R2</strain>
    </source>
</reference>
<dbReference type="Gene3D" id="1.10.10.10">
    <property type="entry name" value="Winged helix-like DNA-binding domain superfamily/Winged helix DNA-binding domain"/>
    <property type="match status" value="1"/>
</dbReference>
<evidence type="ECO:0000256" key="1">
    <source>
        <dbReference type="ARBA" id="ARBA00009437"/>
    </source>
</evidence>
<protein>
    <submittedName>
        <fullName evidence="6">LysR family transcriptional regulator</fullName>
    </submittedName>
</protein>
<evidence type="ECO:0000313" key="7">
    <source>
        <dbReference type="Proteomes" id="UP000502415"/>
    </source>
</evidence>
<accession>A0A7Z2ZSE9</accession>
<dbReference type="KEGG" id="mfy:HH212_09525"/>
<dbReference type="GO" id="GO:0003700">
    <property type="term" value="F:DNA-binding transcription factor activity"/>
    <property type="evidence" value="ECO:0007669"/>
    <property type="project" value="InterPro"/>
</dbReference>
<dbReference type="EMBL" id="CP051685">
    <property type="protein sequence ID" value="QJE00234.1"/>
    <property type="molecule type" value="Genomic_DNA"/>
</dbReference>
<dbReference type="PANTHER" id="PTHR30537">
    <property type="entry name" value="HTH-TYPE TRANSCRIPTIONAL REGULATOR"/>
    <property type="match status" value="1"/>
</dbReference>
<evidence type="ECO:0000256" key="4">
    <source>
        <dbReference type="ARBA" id="ARBA00023163"/>
    </source>
</evidence>
<dbReference type="CDD" id="cd08472">
    <property type="entry name" value="PBP2_CrgA_like_3"/>
    <property type="match status" value="1"/>
</dbReference>
<dbReference type="GO" id="GO:0006351">
    <property type="term" value="P:DNA-templated transcription"/>
    <property type="evidence" value="ECO:0007669"/>
    <property type="project" value="TreeGrafter"/>
</dbReference>
<dbReference type="PANTHER" id="PTHR30537:SF72">
    <property type="entry name" value="LYSR FAMILY TRANSCRIPTIONAL REGULATOR"/>
    <property type="match status" value="1"/>
</dbReference>
<keyword evidence="3" id="KW-0238">DNA-binding</keyword>
<sequence length="313" mass="33842">MNELDTIKIFLRVAELESFSGAARQLGLPNATVSAAVRQLEQLLGTRLLQRTTRRVQMTQEGQAFYARSRELLQDVEALRAMFRGGGEALTGRLRVDMSVSIASKVILPRLGEFMARHPLLAVDLGTADRRVDVIREGYDVVLRAGALRDSSLVARPLGSYRLVNCASPAYLAQYGTPQSLDDLAGHRVVHYDAQLDGSAPGWEWFDGQRTQVAAVGAALTVNGTMAYEAACLAGLGIVQAPQAGMREHLRSGVLVEVLPAYRPAPMPVSFVYPTRRHVPARALAFMDWAEGLLAPWIAGGGEDAAAAPALRP</sequence>
<feature type="domain" description="HTH lysR-type" evidence="5">
    <location>
        <begin position="1"/>
        <end position="59"/>
    </location>
</feature>
<keyword evidence="7" id="KW-1185">Reference proteome</keyword>
<keyword evidence="4" id="KW-0804">Transcription</keyword>
<dbReference type="FunFam" id="1.10.10.10:FF:000001">
    <property type="entry name" value="LysR family transcriptional regulator"/>
    <property type="match status" value="1"/>
</dbReference>